<evidence type="ECO:0000256" key="1">
    <source>
        <dbReference type="ARBA" id="ARBA00005189"/>
    </source>
</evidence>
<evidence type="ECO:0000313" key="7">
    <source>
        <dbReference type="Proteomes" id="UP000198348"/>
    </source>
</evidence>
<protein>
    <submittedName>
        <fullName evidence="6">Putative hemolysin</fullName>
    </submittedName>
</protein>
<dbReference type="GO" id="GO:0016746">
    <property type="term" value="F:acyltransferase activity"/>
    <property type="evidence" value="ECO:0007669"/>
    <property type="project" value="UniProtKB-KW"/>
</dbReference>
<gene>
    <name evidence="6" type="ORF">SAMN06265360_10374</name>
</gene>
<keyword evidence="7" id="KW-1185">Reference proteome</keyword>
<dbReference type="Proteomes" id="UP000198348">
    <property type="component" value="Unassembled WGS sequence"/>
</dbReference>
<dbReference type="GO" id="GO:0006629">
    <property type="term" value="P:lipid metabolic process"/>
    <property type="evidence" value="ECO:0007669"/>
    <property type="project" value="UniProtKB-KW"/>
</dbReference>
<evidence type="ECO:0000256" key="3">
    <source>
        <dbReference type="ARBA" id="ARBA00022679"/>
    </source>
</evidence>
<keyword evidence="5" id="KW-0012">Acyltransferase</keyword>
<dbReference type="Pfam" id="PF13444">
    <property type="entry name" value="Acetyltransf_5"/>
    <property type="match status" value="1"/>
</dbReference>
<dbReference type="PANTHER" id="PTHR37323:SF1">
    <property type="entry name" value="L-ORNITHINE N(ALPHA)-ACYLTRANSFERASE"/>
    <property type="match status" value="1"/>
</dbReference>
<accession>A0A238VLN3</accession>
<evidence type="ECO:0000313" key="6">
    <source>
        <dbReference type="EMBL" id="SNR35265.1"/>
    </source>
</evidence>
<dbReference type="Gene3D" id="3.40.630.30">
    <property type="match status" value="1"/>
</dbReference>
<dbReference type="PANTHER" id="PTHR37323">
    <property type="entry name" value="GCN5-RELATED N-ACETYLTRANSFERASE"/>
    <property type="match status" value="1"/>
</dbReference>
<keyword evidence="4" id="KW-0443">Lipid metabolism</keyword>
<keyword evidence="2" id="KW-0444">Lipid biosynthesis</keyword>
<reference evidence="6 7" key="1">
    <citation type="submission" date="2017-06" db="EMBL/GenBank/DDBJ databases">
        <authorList>
            <person name="Kim H.J."/>
            <person name="Triplett B.A."/>
        </authorList>
    </citation>
    <scope>NUCLEOTIDE SEQUENCE [LARGE SCALE GENOMIC DNA]</scope>
    <source>
        <strain evidence="6 7">DSM 45207</strain>
    </source>
</reference>
<evidence type="ECO:0000256" key="5">
    <source>
        <dbReference type="ARBA" id="ARBA00023315"/>
    </source>
</evidence>
<evidence type="ECO:0000256" key="2">
    <source>
        <dbReference type="ARBA" id="ARBA00022516"/>
    </source>
</evidence>
<keyword evidence="3" id="KW-0808">Transferase</keyword>
<dbReference type="SUPFAM" id="SSF55729">
    <property type="entry name" value="Acyl-CoA N-acyltransferases (Nat)"/>
    <property type="match status" value="1"/>
</dbReference>
<dbReference type="AlphaFoldDB" id="A0A238VLN3"/>
<sequence>MREHSRRGPLARYTWGMVRSERLAETGGHGASALEVPMGTAGYTVRVATAAGEVAAAQRLRYRVFAEEMGAELPGAVAGRDLDEFDRYCDHVVVRHEATGRTVGCYRVLPPDGARVAGRLYADEEFDLTSLAGLRPYLVEAGRSCVDPGHRTGTVIGLAWAGIARYMLTLGHRYLAGCASVPLADGGGTAAGVWETARHRHYPPETLRVRPRQPWTGAAPCRSTRPAIPPLLHGYLRLGAYVCGPPSYDRRFDVADFFVLLDLQRMNRRYLNHFAGL</sequence>
<name>A0A238VLN3_9PSEU</name>
<dbReference type="InterPro" id="IPR016181">
    <property type="entry name" value="Acyl_CoA_acyltransferase"/>
</dbReference>
<organism evidence="6 7">
    <name type="scientific">Haloechinothrix alba</name>
    <dbReference type="NCBI Taxonomy" id="664784"/>
    <lineage>
        <taxon>Bacteria</taxon>
        <taxon>Bacillati</taxon>
        <taxon>Actinomycetota</taxon>
        <taxon>Actinomycetes</taxon>
        <taxon>Pseudonocardiales</taxon>
        <taxon>Pseudonocardiaceae</taxon>
        <taxon>Haloechinothrix</taxon>
    </lineage>
</organism>
<dbReference type="EMBL" id="FZNW01000003">
    <property type="protein sequence ID" value="SNR35265.1"/>
    <property type="molecule type" value="Genomic_DNA"/>
</dbReference>
<evidence type="ECO:0000256" key="4">
    <source>
        <dbReference type="ARBA" id="ARBA00023098"/>
    </source>
</evidence>
<comment type="pathway">
    <text evidence="1">Lipid metabolism.</text>
</comment>
<proteinExistence type="predicted"/>
<dbReference type="InterPro" id="IPR052351">
    <property type="entry name" value="Ornithine_N-alpha-AT"/>
</dbReference>